<dbReference type="Proteomes" id="UP001230268">
    <property type="component" value="Unassembled WGS sequence"/>
</dbReference>
<feature type="signal peptide" evidence="5">
    <location>
        <begin position="1"/>
        <end position="23"/>
    </location>
</feature>
<dbReference type="InterPro" id="IPR036943">
    <property type="entry name" value="FN_type2_sf"/>
</dbReference>
<dbReference type="PROSITE" id="PS51820">
    <property type="entry name" value="PA14"/>
    <property type="match status" value="1"/>
</dbReference>
<evidence type="ECO:0000256" key="5">
    <source>
        <dbReference type="SAM" id="SignalP"/>
    </source>
</evidence>
<gene>
    <name evidence="8" type="ORF">BgAZ_104070</name>
</gene>
<dbReference type="Pfam" id="PF07691">
    <property type="entry name" value="PA14"/>
    <property type="match status" value="1"/>
</dbReference>
<sequence length="1020" mass="114936">MGCRNMHLLIWCIIYCNTHFIAASFSLFEDNNSGSTGKEIDSIKLDPTKATDDTIRQAIPPSKDNVNQDGIAPSPGNDKTTTIPVPGYKAEEGKAQEEEEDDLMYYLTQYRARARRTVEGNLCASAFVEKNQIYTDCTKEIAPDGTQDREWCYHESQLNGKLERDWGFCEPPLNYEKIRRAVITKIQEKVEQAQELKETLNKHRSLLGNMEKRLQMFCGVGHKNIELSLTRLEELLNGSEEDLKEMQAYSNDIQAIKKELKREQCRYQAVKNMIPSDVLSHLSDGLVGTYFAGHLFEFPAYGSRVDRELNFVFSDFMPIIGLNPHCFSVIWSGYIKAPHSGNFVFTVETTSYVRMELDGVAIINNGIVKQGSDEEGYKYSIDTIMRGATLTSQSQQLVGGRFYRIQIEFSHSQQFHYRSANSVLKLEWSSTRVPREVIKDYLYTKATPPGISISYLSHDHFAINEAYNGALAHMDDKGTFIANMSNDLVSTQMVTTLRSPEFKTFVMQVNMSCTMYVAYIAEVFPISAVTSDALKFKDAANTRVDLVDKEGKVSNTKVKQATLMKNHTYKFNVEVAETPFVIFLSEKVKLEPAQVVGPVTVVSIPDSEFYLTCEESSRLNDSFGCEAGLSGKLIDKKGAIWRSNDGVGAWLKVIFRHPILLSGFQLKQSDDPSRWVRRLSLEFEDTMEYFDILHSNDPKAHHYYLSEPRKVTSVVMRVEELYLNSNSTAVAINLLGQKIKEESGSLTRVFMNCSDTLENNIDVQPLAEGHAYELICNRKCLSKGELQSVGDVLPMSTPPCSALNIDLCRHGGHPQVCHASLTIVRSQRDDKRLGFVISRLDKHIRTTPFATSILFKAASNRLPQHDFLVDNGAMKAPVDPSYLQRTSGNAKMGEVSYGWLRPNVHEGNALGIAFPPAGESEKCIQKPGCQPNFWSLDVPRNGKYKVELVVGDTSQKEQWLSVELNGESLIDCINVPQGSLYTIVKEVEVNNNRLKITSTSRNKTCNNQRTTLQFFKIKEL</sequence>
<dbReference type="Gene3D" id="2.60.120.430">
    <property type="entry name" value="Galactose-binding lectin"/>
    <property type="match status" value="1"/>
</dbReference>
<feature type="domain" description="Fibronectin type-II" evidence="6">
    <location>
        <begin position="118"/>
        <end position="171"/>
    </location>
</feature>
<evidence type="ECO:0000313" key="9">
    <source>
        <dbReference type="Proteomes" id="UP001230268"/>
    </source>
</evidence>
<evidence type="ECO:0000313" key="8">
    <source>
        <dbReference type="EMBL" id="KAK1444501.1"/>
    </source>
</evidence>
<dbReference type="InterPro" id="IPR037524">
    <property type="entry name" value="PA14/GLEYA"/>
</dbReference>
<dbReference type="SUPFAM" id="SSF56988">
    <property type="entry name" value="Anthrax protective antigen"/>
    <property type="match status" value="1"/>
</dbReference>
<protein>
    <recommendedName>
        <fullName evidence="10">PA14 domain-containing protein</fullName>
    </recommendedName>
</protein>
<organism evidence="8 9">
    <name type="scientific">Babesia gibsoni</name>
    <dbReference type="NCBI Taxonomy" id="33632"/>
    <lineage>
        <taxon>Eukaryota</taxon>
        <taxon>Sar</taxon>
        <taxon>Alveolata</taxon>
        <taxon>Apicomplexa</taxon>
        <taxon>Aconoidasida</taxon>
        <taxon>Piroplasmida</taxon>
        <taxon>Babesiidae</taxon>
        <taxon>Babesia</taxon>
    </lineage>
</organism>
<evidence type="ECO:0000259" key="6">
    <source>
        <dbReference type="PROSITE" id="PS51092"/>
    </source>
</evidence>
<dbReference type="InterPro" id="IPR000562">
    <property type="entry name" value="FN_type2_dom"/>
</dbReference>
<feature type="region of interest" description="Disordered" evidence="4">
    <location>
        <begin position="55"/>
        <end position="84"/>
    </location>
</feature>
<dbReference type="Gene3D" id="2.10.10.10">
    <property type="entry name" value="Fibronectin, type II, collagen-binding"/>
    <property type="match status" value="1"/>
</dbReference>
<evidence type="ECO:0000256" key="1">
    <source>
        <dbReference type="ARBA" id="ARBA00022737"/>
    </source>
</evidence>
<dbReference type="InterPro" id="IPR011658">
    <property type="entry name" value="PA14_dom"/>
</dbReference>
<dbReference type="AlphaFoldDB" id="A0AAD8PFJ0"/>
<evidence type="ECO:0000259" key="7">
    <source>
        <dbReference type="PROSITE" id="PS51820"/>
    </source>
</evidence>
<dbReference type="InterPro" id="IPR008979">
    <property type="entry name" value="Galactose-bd-like_sf"/>
</dbReference>
<dbReference type="Gene3D" id="3.90.182.10">
    <property type="entry name" value="Toxin - Anthrax Protective Antigen,domain 1"/>
    <property type="match status" value="1"/>
</dbReference>
<keyword evidence="1" id="KW-0677">Repeat</keyword>
<keyword evidence="9" id="KW-1185">Reference proteome</keyword>
<dbReference type="SUPFAM" id="SSF49785">
    <property type="entry name" value="Galactose-binding domain-like"/>
    <property type="match status" value="1"/>
</dbReference>
<evidence type="ECO:0000256" key="3">
    <source>
        <dbReference type="SAM" id="Coils"/>
    </source>
</evidence>
<comment type="caution">
    <text evidence="8">The sequence shown here is derived from an EMBL/GenBank/DDBJ whole genome shotgun (WGS) entry which is preliminary data.</text>
</comment>
<keyword evidence="3" id="KW-0175">Coiled coil</keyword>
<dbReference type="EMBL" id="JAVEPI010000001">
    <property type="protein sequence ID" value="KAK1444501.1"/>
    <property type="molecule type" value="Genomic_DNA"/>
</dbReference>
<name>A0AAD8PFJ0_BABGI</name>
<accession>A0AAD8PFJ0</accession>
<feature type="domain" description="PA14" evidence="7">
    <location>
        <begin position="281"/>
        <end position="442"/>
    </location>
</feature>
<dbReference type="SMART" id="SM00758">
    <property type="entry name" value="PA14"/>
    <property type="match status" value="1"/>
</dbReference>
<feature type="coiled-coil region" evidence="3">
    <location>
        <begin position="183"/>
        <end position="273"/>
    </location>
</feature>
<proteinExistence type="predicted"/>
<evidence type="ECO:0000256" key="4">
    <source>
        <dbReference type="SAM" id="MobiDB-lite"/>
    </source>
</evidence>
<dbReference type="PROSITE" id="PS51092">
    <property type="entry name" value="FN2_2"/>
    <property type="match status" value="1"/>
</dbReference>
<keyword evidence="2" id="KW-1015">Disulfide bond</keyword>
<evidence type="ECO:0008006" key="10">
    <source>
        <dbReference type="Google" id="ProtNLM"/>
    </source>
</evidence>
<keyword evidence="5" id="KW-0732">Signal</keyword>
<evidence type="ECO:0000256" key="2">
    <source>
        <dbReference type="ARBA" id="ARBA00023157"/>
    </source>
</evidence>
<feature type="chain" id="PRO_5042066329" description="PA14 domain-containing protein" evidence="5">
    <location>
        <begin position="24"/>
        <end position="1020"/>
    </location>
</feature>
<reference evidence="8" key="1">
    <citation type="submission" date="2023-08" db="EMBL/GenBank/DDBJ databases">
        <title>Draft sequence of the Babesia gibsoni genome.</title>
        <authorList>
            <person name="Yamagishi J.Y."/>
            <person name="Xuan X.X."/>
        </authorList>
    </citation>
    <scope>NUCLEOTIDE SEQUENCE</scope>
    <source>
        <strain evidence="8">Azabu</strain>
    </source>
</reference>